<evidence type="ECO:0000313" key="3">
    <source>
        <dbReference type="Proteomes" id="UP000325315"/>
    </source>
</evidence>
<dbReference type="PANTHER" id="PTHR32108">
    <property type="entry name" value="DNA-DIRECTED RNA POLYMERASE SUBUNIT ALPHA"/>
    <property type="match status" value="1"/>
</dbReference>
<dbReference type="OrthoDB" id="1300148at2759"/>
<name>A0A5B6VKT4_9ROSI</name>
<accession>A0A5B6VKT4</accession>
<gene>
    <name evidence="2" type="ORF">EPI10_015611</name>
</gene>
<dbReference type="Proteomes" id="UP000325315">
    <property type="component" value="Unassembled WGS sequence"/>
</dbReference>
<dbReference type="EMBL" id="SMMG02000006">
    <property type="protein sequence ID" value="KAA3469860.1"/>
    <property type="molecule type" value="Genomic_DNA"/>
</dbReference>
<keyword evidence="3" id="KW-1185">Reference proteome</keyword>
<evidence type="ECO:0000256" key="1">
    <source>
        <dbReference type="SAM" id="MobiDB-lite"/>
    </source>
</evidence>
<comment type="caution">
    <text evidence="2">The sequence shown here is derived from an EMBL/GenBank/DDBJ whole genome shotgun (WGS) entry which is preliminary data.</text>
</comment>
<organism evidence="2 3">
    <name type="scientific">Gossypium australe</name>
    <dbReference type="NCBI Taxonomy" id="47621"/>
    <lineage>
        <taxon>Eukaryota</taxon>
        <taxon>Viridiplantae</taxon>
        <taxon>Streptophyta</taxon>
        <taxon>Embryophyta</taxon>
        <taxon>Tracheophyta</taxon>
        <taxon>Spermatophyta</taxon>
        <taxon>Magnoliopsida</taxon>
        <taxon>eudicotyledons</taxon>
        <taxon>Gunneridae</taxon>
        <taxon>Pentapetalae</taxon>
        <taxon>rosids</taxon>
        <taxon>malvids</taxon>
        <taxon>Malvales</taxon>
        <taxon>Malvaceae</taxon>
        <taxon>Malvoideae</taxon>
        <taxon>Gossypium</taxon>
    </lineage>
</organism>
<protein>
    <submittedName>
        <fullName evidence="2">Uncharacterized protein</fullName>
    </submittedName>
</protein>
<dbReference type="AlphaFoldDB" id="A0A5B6VKT4"/>
<sequence>MEDRYKWLEEKFNALKSADYQCGMDAKELSLVSDLVLPPKFKMPEFEKYNRTSCPEAHITMFCRRMTGHVNSDQLLIHYLAQTFMKQYGYVKDIAPDRITLQNMEKKSNESFRQYAQRERNKVRKNIGWGKHQEVSPEKERKRGWQCERGYAKPITVNQPRAVTTGQQASPRQEPNTKQNAEKLQFTPIPMTYWKIYKRILGHSIENCFSFKRLFERLIKADVVKFDDAPSVGNPLPSHTNKGVNAIVENAGKRIKLNVAEIRTLLREVWKRMVERGLVMQDVEGKSREARN</sequence>
<proteinExistence type="predicted"/>
<feature type="compositionally biased region" description="Polar residues" evidence="1">
    <location>
        <begin position="156"/>
        <end position="179"/>
    </location>
</feature>
<evidence type="ECO:0000313" key="2">
    <source>
        <dbReference type="EMBL" id="KAA3469860.1"/>
    </source>
</evidence>
<reference evidence="3" key="1">
    <citation type="journal article" date="2019" name="Plant Biotechnol. J.">
        <title>Genome sequencing of the Australian wild diploid species Gossypium australe highlights disease resistance and delayed gland morphogenesis.</title>
        <authorList>
            <person name="Cai Y."/>
            <person name="Cai X."/>
            <person name="Wang Q."/>
            <person name="Wang P."/>
            <person name="Zhang Y."/>
            <person name="Cai C."/>
            <person name="Xu Y."/>
            <person name="Wang K."/>
            <person name="Zhou Z."/>
            <person name="Wang C."/>
            <person name="Geng S."/>
            <person name="Li B."/>
            <person name="Dong Q."/>
            <person name="Hou Y."/>
            <person name="Wang H."/>
            <person name="Ai P."/>
            <person name="Liu Z."/>
            <person name="Yi F."/>
            <person name="Sun M."/>
            <person name="An G."/>
            <person name="Cheng J."/>
            <person name="Zhang Y."/>
            <person name="Shi Q."/>
            <person name="Xie Y."/>
            <person name="Shi X."/>
            <person name="Chang Y."/>
            <person name="Huang F."/>
            <person name="Chen Y."/>
            <person name="Hong S."/>
            <person name="Mi L."/>
            <person name="Sun Q."/>
            <person name="Zhang L."/>
            <person name="Zhou B."/>
            <person name="Peng R."/>
            <person name="Zhang X."/>
            <person name="Liu F."/>
        </authorList>
    </citation>
    <scope>NUCLEOTIDE SEQUENCE [LARGE SCALE GENOMIC DNA]</scope>
    <source>
        <strain evidence="3">cv. PA1801</strain>
    </source>
</reference>
<dbReference type="PANTHER" id="PTHR32108:SF5">
    <property type="entry name" value="DYNACTIN SUBUNIT 1-LIKE"/>
    <property type="match status" value="1"/>
</dbReference>
<feature type="region of interest" description="Disordered" evidence="1">
    <location>
        <begin position="156"/>
        <end position="180"/>
    </location>
</feature>